<dbReference type="RefSeq" id="WP_254156432.1">
    <property type="nucleotide sequence ID" value="NZ_CP100355.1"/>
</dbReference>
<reference evidence="1" key="1">
    <citation type="submission" date="2022-06" db="EMBL/GenBank/DDBJ databases">
        <title>Diverse halophilic archaea isolated from saline environments.</title>
        <authorList>
            <person name="Cui H.-L."/>
        </authorList>
    </citation>
    <scope>NUCLEOTIDE SEQUENCE</scope>
    <source>
        <strain evidence="1">WLHS1</strain>
    </source>
</reference>
<dbReference type="GeneID" id="73290755"/>
<dbReference type="InterPro" id="IPR006311">
    <property type="entry name" value="TAT_signal"/>
</dbReference>
<proteinExistence type="predicted"/>
<keyword evidence="2" id="KW-1185">Reference proteome</keyword>
<accession>A0A9E7N8U8</accession>
<name>A0A9E7N8U8_9EURY</name>
<dbReference type="AlphaFoldDB" id="A0A9E7N8U8"/>
<dbReference type="PROSITE" id="PS51318">
    <property type="entry name" value="TAT"/>
    <property type="match status" value="1"/>
</dbReference>
<dbReference type="InterPro" id="IPR008929">
    <property type="entry name" value="Chondroitin_lyas"/>
</dbReference>
<dbReference type="Gene3D" id="2.60.120.260">
    <property type="entry name" value="Galactose-binding domain-like"/>
    <property type="match status" value="1"/>
</dbReference>
<organism evidence="1 2">
    <name type="scientific">Natronosalvus rutilus</name>
    <dbReference type="NCBI Taxonomy" id="2953753"/>
    <lineage>
        <taxon>Archaea</taxon>
        <taxon>Methanobacteriati</taxon>
        <taxon>Methanobacteriota</taxon>
        <taxon>Stenosarchaea group</taxon>
        <taxon>Halobacteria</taxon>
        <taxon>Halobacteriales</taxon>
        <taxon>Natrialbaceae</taxon>
        <taxon>Natronosalvus</taxon>
    </lineage>
</organism>
<dbReference type="Gene3D" id="1.50.10.100">
    <property type="entry name" value="Chondroitin AC/alginate lyase"/>
    <property type="match status" value="1"/>
</dbReference>
<dbReference type="Proteomes" id="UP001056855">
    <property type="component" value="Chromosome"/>
</dbReference>
<sequence>MSNSEERTNRRNDALSDFRGHGRREFLQTTSLLSLGLLLSADPTRGDNAGSTALAAEKYRSNLYTPERRTAALENVQNYTWAADRRASAVETATEYLEAYSGLDGLWQAVTGQSVPRNVALSATAEGDRPLNDAGVYESFDEVPFEAESTRRPWELIDSTPGVERQDVTFATDEPWTVVEPSSGGVFPTNDFAAYRESGLDDRGVFDPDLADDSLLVNERRPDKPDDWGVDDGTGWVDEDGYLGVEGARYHFVAYFNRVYRWEQLLEALRAFRDAYLFTEDVEYARAGLVLLDRIADVYPEMDLSPYRYDDGYASVHQWTGQGKICGCVQETITVRVLVSAYDAFLPAMDDAELLAFLDERANEYDIGSKGTADDLRENVESKVVRTVLPAVRNHQIHSPSGGHRTALAMAGAVQNDPEGYTGDVLEFLLRPGERTHHDDGSYWGEWGVTGGNLRAELVDAVDRDGNAPGSPAAAERAYRALERVTTVLEEYKRDDGPGLADHPKLERAAAGRLPQVLREAYLPSIGAMGRTGVPWLPIETEAMTTALESFGDGQFAKGAFLANGYGYDGVHGSIFSPDPAGTAEAVREVIDADGPLELSSTNQAGTGFAALRDGEHYIRGGYRVVDQFPSMTVLERTTDYTVYSNSGTVQFEADTAGQSISFQFSIPVAETYEFSLKPFRSSGYGTYDVLIDGERIAEYDFYDEVTGAKEFTVLADEVDLSRGEHRITFENTGKRPAATNYKMGVIECKFLDERAQREEELEAERGNTQRSFALRYGASTPDGEGSDRSYRDALHLDVHAYGGDLAPALGYPEHTGFWPDPDSPGESPAWPKGRHWTSNTISHNTVVVDESPQSETEGGSPHHFRETERVRLADIDSTDAYPTTSQYRRTTAMVRIDDHHSYAVDFFRIVGGDDHRFSFHGAAGSATTSGLDLEAQDVGTYARPDVPRPAYSEESAYERAVGNGFDYLDDVVRDDDPADRFSVDWEVTDAPGIVPDEGDAHLRLTMVGDVDEVALADGRPPRHTGNPWSLRYALARRWGSNLETTFTSVIEPYRGSRNVESIEPVPAHSNDGVARAVQVTLTNGRTDYVAYAPGDSTCRVGDVFRFDGFLAVYSEREGTAESAFLEDGSMLAPTRDGPPLIRDQPDAFEGRVEDLTREPSRTNEIQVRLTSEHRPDAADDLVGEWLYVETGTGVEAYRIEGATSDQANQLSLDIGDATTVEGYVDQSNPDAGYEYTIETGAPLRIPLSHTWERTD</sequence>
<dbReference type="Gene3D" id="2.70.98.70">
    <property type="match status" value="1"/>
</dbReference>
<evidence type="ECO:0000313" key="1">
    <source>
        <dbReference type="EMBL" id="UTF52488.1"/>
    </source>
</evidence>
<gene>
    <name evidence="1" type="ORF">NGM29_11875</name>
</gene>
<protein>
    <submittedName>
        <fullName evidence="1">Heparinase II/III family protein</fullName>
    </submittedName>
</protein>
<dbReference type="EMBL" id="CP100355">
    <property type="protein sequence ID" value="UTF52488.1"/>
    <property type="molecule type" value="Genomic_DNA"/>
</dbReference>
<evidence type="ECO:0000313" key="2">
    <source>
        <dbReference type="Proteomes" id="UP001056855"/>
    </source>
</evidence>
<dbReference type="KEGG" id="sawl:NGM29_11875"/>